<keyword evidence="1" id="KW-1133">Transmembrane helix</keyword>
<keyword evidence="3" id="KW-1185">Reference proteome</keyword>
<dbReference type="OrthoDB" id="1862119at2"/>
<accession>A0A1I0BMI2</accession>
<proteinExistence type="predicted"/>
<organism evidence="2 3">
    <name type="scientific">Thomasclavelia cocleata</name>
    <dbReference type="NCBI Taxonomy" id="69824"/>
    <lineage>
        <taxon>Bacteria</taxon>
        <taxon>Bacillati</taxon>
        <taxon>Bacillota</taxon>
        <taxon>Erysipelotrichia</taxon>
        <taxon>Erysipelotrichales</taxon>
        <taxon>Coprobacillaceae</taxon>
        <taxon>Thomasclavelia</taxon>
    </lineage>
</organism>
<dbReference type="RefSeq" id="WP_092351542.1">
    <property type="nucleotide sequence ID" value="NZ_FOIN01000001.1"/>
</dbReference>
<gene>
    <name evidence="2" type="ORF">SAMN04489758_101185</name>
</gene>
<dbReference type="Proteomes" id="UP000198558">
    <property type="component" value="Unassembled WGS sequence"/>
</dbReference>
<sequence length="126" mass="14298">MNLEIIYSILTTIATLITGGLAIYLETSKKAQEKAKEIQEVIAELTAKTVIYIKEAEENYKDTTKMGGKKFNEVVDKLYALVPTAIKTIITKSMIEEIVQSTFEEIEEYVQLQLDNAIDFDKIENK</sequence>
<reference evidence="3" key="1">
    <citation type="submission" date="2016-10" db="EMBL/GenBank/DDBJ databases">
        <authorList>
            <person name="Varghese N."/>
            <person name="Submissions S."/>
        </authorList>
    </citation>
    <scope>NUCLEOTIDE SEQUENCE [LARGE SCALE GENOMIC DNA]</scope>
    <source>
        <strain evidence="3">DSM 1551</strain>
    </source>
</reference>
<evidence type="ECO:0000313" key="3">
    <source>
        <dbReference type="Proteomes" id="UP000198558"/>
    </source>
</evidence>
<dbReference type="GeneID" id="78287228"/>
<evidence type="ECO:0008006" key="4">
    <source>
        <dbReference type="Google" id="ProtNLM"/>
    </source>
</evidence>
<protein>
    <recommendedName>
        <fullName evidence="4">Bacteriophage holin of superfamily 6 (Holin_LLH)</fullName>
    </recommendedName>
</protein>
<evidence type="ECO:0000313" key="2">
    <source>
        <dbReference type="EMBL" id="SET08067.1"/>
    </source>
</evidence>
<evidence type="ECO:0000256" key="1">
    <source>
        <dbReference type="SAM" id="Phobius"/>
    </source>
</evidence>
<feature type="transmembrane region" description="Helical" evidence="1">
    <location>
        <begin position="6"/>
        <end position="25"/>
    </location>
</feature>
<name>A0A1I0BMI2_9FIRM</name>
<dbReference type="EMBL" id="FOIN01000001">
    <property type="protein sequence ID" value="SET08067.1"/>
    <property type="molecule type" value="Genomic_DNA"/>
</dbReference>
<keyword evidence="1" id="KW-0472">Membrane</keyword>
<dbReference type="AlphaFoldDB" id="A0A1I0BMI2"/>
<keyword evidence="1" id="KW-0812">Transmembrane</keyword>